<dbReference type="AlphaFoldDB" id="A0A0P9D8D9"/>
<feature type="transmembrane region" description="Helical" evidence="5">
    <location>
        <begin position="6"/>
        <end position="31"/>
    </location>
</feature>
<feature type="transmembrane region" description="Helical" evidence="5">
    <location>
        <begin position="157"/>
        <end position="175"/>
    </location>
</feature>
<evidence type="ECO:0000256" key="3">
    <source>
        <dbReference type="ARBA" id="ARBA00022989"/>
    </source>
</evidence>
<keyword evidence="3 5" id="KW-1133">Transmembrane helix</keyword>
<evidence type="ECO:0000256" key="5">
    <source>
        <dbReference type="SAM" id="Phobius"/>
    </source>
</evidence>
<feature type="transmembrane region" description="Helical" evidence="5">
    <location>
        <begin position="101"/>
        <end position="122"/>
    </location>
</feature>
<dbReference type="Proteomes" id="UP000050482">
    <property type="component" value="Unassembled WGS sequence"/>
</dbReference>
<feature type="transmembrane region" description="Helical" evidence="5">
    <location>
        <begin position="290"/>
        <end position="311"/>
    </location>
</feature>
<evidence type="ECO:0000256" key="2">
    <source>
        <dbReference type="ARBA" id="ARBA00022692"/>
    </source>
</evidence>
<dbReference type="STRING" id="471514.AN477_01080"/>
<dbReference type="GO" id="GO:0005886">
    <property type="term" value="C:plasma membrane"/>
    <property type="evidence" value="ECO:0007669"/>
    <property type="project" value="UniProtKB-ARBA"/>
</dbReference>
<evidence type="ECO:0000256" key="1">
    <source>
        <dbReference type="ARBA" id="ARBA00004141"/>
    </source>
</evidence>
<proteinExistence type="predicted"/>
<accession>A0A0P9D8D9</accession>
<gene>
    <name evidence="6" type="ORF">AN477_01080</name>
</gene>
<name>A0A0P9D8D9_9BACL</name>
<keyword evidence="2 5" id="KW-0812">Transmembrane</keyword>
<feature type="transmembrane region" description="Helical" evidence="5">
    <location>
        <begin position="251"/>
        <end position="270"/>
    </location>
</feature>
<dbReference type="InterPro" id="IPR003339">
    <property type="entry name" value="ABC/ECF_trnsptr_transmembrane"/>
</dbReference>
<feature type="transmembrane region" description="Helical" evidence="5">
    <location>
        <begin position="129"/>
        <end position="145"/>
    </location>
</feature>
<sequence>MHPYNLLIALVGWVVVVYQISGFVAAAVSFLSASALQAGINQAADVRSRLGGMVRVLQFSLPLMLVYTLIQAALSSDQSSPSSVAGTILSQAPGAQGLSRILWVGPAVPTLGQLMITTGSLLGGIDRALHLWALLLGVMAITRMIRPDHVTVWLGRHFGRVGLTISMMMNFLPLMQAEYHRIHEYVWLRAGIGSDAKWRDRLRATGAVLQALLMNALERSWFLAESMFVRGYGDRVRTFYNHTPWRTRDTWTLTAWVLLGAAAVVLNVANPGTGGMTANPSAISLGAQCWLAADVLVASLICLWMGGLFHANRDR</sequence>
<reference evidence="6 7" key="1">
    <citation type="submission" date="2015-09" db="EMBL/GenBank/DDBJ databases">
        <title>Draft genome sequence of Alicyclobacillus ferrooxydans DSM 22381.</title>
        <authorList>
            <person name="Hemp J."/>
        </authorList>
    </citation>
    <scope>NUCLEOTIDE SEQUENCE [LARGE SCALE GENOMIC DNA]</scope>
    <source>
        <strain evidence="6 7">TC-34</strain>
    </source>
</reference>
<keyword evidence="7" id="KW-1185">Reference proteome</keyword>
<evidence type="ECO:0000313" key="6">
    <source>
        <dbReference type="EMBL" id="KPV45561.1"/>
    </source>
</evidence>
<evidence type="ECO:0000313" key="7">
    <source>
        <dbReference type="Proteomes" id="UP000050482"/>
    </source>
</evidence>
<protein>
    <recommendedName>
        <fullName evidence="8">Cobalt transport protein</fullName>
    </recommendedName>
</protein>
<evidence type="ECO:0008006" key="8">
    <source>
        <dbReference type="Google" id="ProtNLM"/>
    </source>
</evidence>
<comment type="subcellular location">
    <subcellularLocation>
        <location evidence="1">Membrane</location>
        <topology evidence="1">Multi-pass membrane protein</topology>
    </subcellularLocation>
</comment>
<feature type="transmembrane region" description="Helical" evidence="5">
    <location>
        <begin position="52"/>
        <end position="74"/>
    </location>
</feature>
<dbReference type="CDD" id="cd16914">
    <property type="entry name" value="EcfT"/>
    <property type="match status" value="1"/>
</dbReference>
<organism evidence="6 7">
    <name type="scientific">Alicyclobacillus ferrooxydans</name>
    <dbReference type="NCBI Taxonomy" id="471514"/>
    <lineage>
        <taxon>Bacteria</taxon>
        <taxon>Bacillati</taxon>
        <taxon>Bacillota</taxon>
        <taxon>Bacilli</taxon>
        <taxon>Bacillales</taxon>
        <taxon>Alicyclobacillaceae</taxon>
        <taxon>Alicyclobacillus</taxon>
    </lineage>
</organism>
<evidence type="ECO:0000256" key="4">
    <source>
        <dbReference type="ARBA" id="ARBA00023136"/>
    </source>
</evidence>
<keyword evidence="4 5" id="KW-0472">Membrane</keyword>
<dbReference type="EMBL" id="LJCO01000008">
    <property type="protein sequence ID" value="KPV45561.1"/>
    <property type="molecule type" value="Genomic_DNA"/>
</dbReference>
<dbReference type="PATRIC" id="fig|471514.4.peg.196"/>
<comment type="caution">
    <text evidence="6">The sequence shown here is derived from an EMBL/GenBank/DDBJ whole genome shotgun (WGS) entry which is preliminary data.</text>
</comment>